<dbReference type="EMBL" id="CP046400">
    <property type="protein sequence ID" value="QGY40690.1"/>
    <property type="molecule type" value="Genomic_DNA"/>
</dbReference>
<keyword evidence="3" id="KW-1185">Reference proteome</keyword>
<gene>
    <name evidence="2" type="ORF">GM415_11330</name>
</gene>
<keyword evidence="1" id="KW-0732">Signal</keyword>
<feature type="chain" id="PRO_5026065022" evidence="1">
    <location>
        <begin position="20"/>
        <end position="242"/>
    </location>
</feature>
<evidence type="ECO:0000313" key="2">
    <source>
        <dbReference type="EMBL" id="QGY40690.1"/>
    </source>
</evidence>
<evidence type="ECO:0000313" key="3">
    <source>
        <dbReference type="Proteomes" id="UP000428328"/>
    </source>
</evidence>
<dbReference type="AlphaFoldDB" id="A0A6I6JI09"/>
<protein>
    <submittedName>
        <fullName evidence="2">Uncharacterized protein</fullName>
    </submittedName>
</protein>
<organism evidence="2 3">
    <name type="scientific">Pseudodesulfovibrio cashew</name>
    <dbReference type="NCBI Taxonomy" id="2678688"/>
    <lineage>
        <taxon>Bacteria</taxon>
        <taxon>Pseudomonadati</taxon>
        <taxon>Thermodesulfobacteriota</taxon>
        <taxon>Desulfovibrionia</taxon>
        <taxon>Desulfovibrionales</taxon>
        <taxon>Desulfovibrionaceae</taxon>
    </lineage>
</organism>
<dbReference type="KEGG" id="psel:GM415_11330"/>
<sequence>MKILTALLFVCLFALPAAAFVPDDGELAAQVRKIYGPLSSWEAEMTFPEYPGVAVHLWYARGKWRQEWRAGTSAVAVGRNGNVVAECTPDGFPLSPMFVWMTPDPVGTWKSWGVDNATRNFGFCDEQPCYLLGAEPGDETLPTVRLNNEDMAVLLVRYASGGGMISVGYGDYRTLGGFRVPQTVTTTFADGQVLEAKVKWIAVNRADGEELYDRDSVGGTPCLAPPAPFDLLRDAFRYPQPR</sequence>
<feature type="signal peptide" evidence="1">
    <location>
        <begin position="1"/>
        <end position="19"/>
    </location>
</feature>
<proteinExistence type="predicted"/>
<dbReference type="Proteomes" id="UP000428328">
    <property type="component" value="Chromosome"/>
</dbReference>
<reference evidence="2 3" key="1">
    <citation type="submission" date="2019-11" db="EMBL/GenBank/DDBJ databases">
        <authorList>
            <person name="Zheng R.K."/>
            <person name="Sun C.M."/>
        </authorList>
    </citation>
    <scope>NUCLEOTIDE SEQUENCE [LARGE SCALE GENOMIC DNA]</scope>
    <source>
        <strain evidence="2 3">SRB007</strain>
    </source>
</reference>
<evidence type="ECO:0000256" key="1">
    <source>
        <dbReference type="SAM" id="SignalP"/>
    </source>
</evidence>
<name>A0A6I6JI09_9BACT</name>
<accession>A0A6I6JI09</accession>
<dbReference type="RefSeq" id="WP_158948232.1">
    <property type="nucleotide sequence ID" value="NZ_CP046400.1"/>
</dbReference>